<comment type="caution">
    <text evidence="4">The sequence shown here is derived from an EMBL/GenBank/DDBJ whole genome shotgun (WGS) entry which is preliminary data.</text>
</comment>
<dbReference type="RefSeq" id="WP_068705652.1">
    <property type="nucleotide sequence ID" value="NZ_MAKX01000024.1"/>
</dbReference>
<feature type="domain" description="Rhodanese" evidence="3">
    <location>
        <begin position="20"/>
        <end position="136"/>
    </location>
</feature>
<reference evidence="4 5" key="1">
    <citation type="submission" date="2016-06" db="EMBL/GenBank/DDBJ databases">
        <title>Draft Genome Sequence of Tenacibaculum soleae UCD-KL19.</title>
        <authorList>
            <person name="Eisen J.A."/>
            <person name="Coil D.A."/>
            <person name="Lujan K.M."/>
        </authorList>
    </citation>
    <scope>NUCLEOTIDE SEQUENCE [LARGE SCALE GENOMIC DNA]</scope>
    <source>
        <strain evidence="4 5">UCD-KL19</strain>
    </source>
</reference>
<dbReference type="InterPro" id="IPR045078">
    <property type="entry name" value="TST/MPST-like"/>
</dbReference>
<dbReference type="PANTHER" id="PTHR11364">
    <property type="entry name" value="THIOSULFATE SULFERTANSFERASE"/>
    <property type="match status" value="1"/>
</dbReference>
<dbReference type="SUPFAM" id="SSF52821">
    <property type="entry name" value="Rhodanese/Cell cycle control phosphatase"/>
    <property type="match status" value="2"/>
</dbReference>
<keyword evidence="2" id="KW-0677">Repeat</keyword>
<evidence type="ECO:0000313" key="4">
    <source>
        <dbReference type="EMBL" id="OCK42218.1"/>
    </source>
</evidence>
<protein>
    <recommendedName>
        <fullName evidence="3">Rhodanese domain-containing protein</fullName>
    </recommendedName>
</protein>
<dbReference type="PANTHER" id="PTHR11364:SF27">
    <property type="entry name" value="SULFURTRANSFERASE"/>
    <property type="match status" value="1"/>
</dbReference>
<keyword evidence="1" id="KW-0808">Transferase</keyword>
<dbReference type="CDD" id="cd01449">
    <property type="entry name" value="TST_Repeat_2"/>
    <property type="match status" value="1"/>
</dbReference>
<dbReference type="Pfam" id="PF00581">
    <property type="entry name" value="Rhodanese"/>
    <property type="match status" value="2"/>
</dbReference>
<accession>A0A1B9XXC9</accession>
<dbReference type="InterPro" id="IPR036873">
    <property type="entry name" value="Rhodanese-like_dom_sf"/>
</dbReference>
<dbReference type="AlphaFoldDB" id="A0A1B9XXC9"/>
<keyword evidence="5" id="KW-1185">Reference proteome</keyword>
<dbReference type="STRING" id="447689.BA195_11370"/>
<sequence>MNLKVKKPIVTVTWLYNNKEKENLIILDASILKVGTAQKKEESKKTIPNSTFFDLKNVFLNKDGQFPNTIPTQNHFEEEVRKLGINKDSCVVVYDDLGVYSSPRAWWLFKLFGFKNVAVLNGGLPAWVKNNYPIEFLSLKESQQGSFTAIFQKELLCKTDNVLLASNNKQMILDARSKERFYATVPEPRKDLRGGHIPNSKSLPYTELQVDGKMKSKEELQKVFSILNPHNRKVIFSCGSGITACILALANEIIGNTNYSVYDGSWTEWASTLELPVEK</sequence>
<dbReference type="EMBL" id="MAKX01000024">
    <property type="protein sequence ID" value="OCK42218.1"/>
    <property type="molecule type" value="Genomic_DNA"/>
</dbReference>
<dbReference type="Proteomes" id="UP000093186">
    <property type="component" value="Unassembled WGS sequence"/>
</dbReference>
<dbReference type="CDD" id="cd01448">
    <property type="entry name" value="TST_Repeat_1"/>
    <property type="match status" value="1"/>
</dbReference>
<evidence type="ECO:0000259" key="3">
    <source>
        <dbReference type="PROSITE" id="PS50206"/>
    </source>
</evidence>
<dbReference type="OrthoDB" id="9770030at2"/>
<evidence type="ECO:0000313" key="5">
    <source>
        <dbReference type="Proteomes" id="UP000093186"/>
    </source>
</evidence>
<proteinExistence type="predicted"/>
<name>A0A1B9XXC9_9FLAO</name>
<evidence type="ECO:0000256" key="1">
    <source>
        <dbReference type="ARBA" id="ARBA00022679"/>
    </source>
</evidence>
<evidence type="ECO:0000256" key="2">
    <source>
        <dbReference type="ARBA" id="ARBA00022737"/>
    </source>
</evidence>
<dbReference type="PROSITE" id="PS50206">
    <property type="entry name" value="RHODANESE_3"/>
    <property type="match status" value="2"/>
</dbReference>
<dbReference type="GO" id="GO:0004792">
    <property type="term" value="F:thiosulfate-cyanide sulfurtransferase activity"/>
    <property type="evidence" value="ECO:0007669"/>
    <property type="project" value="TreeGrafter"/>
</dbReference>
<dbReference type="InterPro" id="IPR001763">
    <property type="entry name" value="Rhodanese-like_dom"/>
</dbReference>
<dbReference type="SMART" id="SM00450">
    <property type="entry name" value="RHOD"/>
    <property type="match status" value="2"/>
</dbReference>
<feature type="domain" description="Rhodanese" evidence="3">
    <location>
        <begin position="166"/>
        <end position="278"/>
    </location>
</feature>
<dbReference type="Gene3D" id="3.40.250.10">
    <property type="entry name" value="Rhodanese-like domain"/>
    <property type="match status" value="2"/>
</dbReference>
<organism evidence="4 5">
    <name type="scientific">Tenacibaculum soleae</name>
    <dbReference type="NCBI Taxonomy" id="447689"/>
    <lineage>
        <taxon>Bacteria</taxon>
        <taxon>Pseudomonadati</taxon>
        <taxon>Bacteroidota</taxon>
        <taxon>Flavobacteriia</taxon>
        <taxon>Flavobacteriales</taxon>
        <taxon>Flavobacteriaceae</taxon>
        <taxon>Tenacibaculum</taxon>
    </lineage>
</organism>
<gene>
    <name evidence="4" type="ORF">BA195_11370</name>
</gene>